<organism evidence="1">
    <name type="scientific">Anguilla anguilla</name>
    <name type="common">European freshwater eel</name>
    <name type="synonym">Muraena anguilla</name>
    <dbReference type="NCBI Taxonomy" id="7936"/>
    <lineage>
        <taxon>Eukaryota</taxon>
        <taxon>Metazoa</taxon>
        <taxon>Chordata</taxon>
        <taxon>Craniata</taxon>
        <taxon>Vertebrata</taxon>
        <taxon>Euteleostomi</taxon>
        <taxon>Actinopterygii</taxon>
        <taxon>Neopterygii</taxon>
        <taxon>Teleostei</taxon>
        <taxon>Anguilliformes</taxon>
        <taxon>Anguillidae</taxon>
        <taxon>Anguilla</taxon>
    </lineage>
</organism>
<name>A0A0E9Q4K4_ANGAN</name>
<reference evidence="1" key="2">
    <citation type="journal article" date="2015" name="Fish Shellfish Immunol.">
        <title>Early steps in the European eel (Anguilla anguilla)-Vibrio vulnificus interaction in the gills: Role of the RtxA13 toxin.</title>
        <authorList>
            <person name="Callol A."/>
            <person name="Pajuelo D."/>
            <person name="Ebbesson L."/>
            <person name="Teles M."/>
            <person name="MacKenzie S."/>
            <person name="Amaro C."/>
        </authorList>
    </citation>
    <scope>NUCLEOTIDE SEQUENCE</scope>
</reference>
<dbReference type="EMBL" id="GBXM01097125">
    <property type="protein sequence ID" value="JAH11452.1"/>
    <property type="molecule type" value="Transcribed_RNA"/>
</dbReference>
<sequence length="43" mass="5097">MHYHLLVYSTYTLHNNIAHFRTNTHRKVVTKNYGAGIVIADYY</sequence>
<reference evidence="1" key="1">
    <citation type="submission" date="2014-11" db="EMBL/GenBank/DDBJ databases">
        <authorList>
            <person name="Amaro Gonzalez C."/>
        </authorList>
    </citation>
    <scope>NUCLEOTIDE SEQUENCE</scope>
</reference>
<dbReference type="AlphaFoldDB" id="A0A0E9Q4K4"/>
<accession>A0A0E9Q4K4</accession>
<proteinExistence type="predicted"/>
<evidence type="ECO:0000313" key="1">
    <source>
        <dbReference type="EMBL" id="JAH11452.1"/>
    </source>
</evidence>
<protein>
    <submittedName>
        <fullName evidence="1">Uncharacterized protein</fullName>
    </submittedName>
</protein>